<evidence type="ECO:0000256" key="5">
    <source>
        <dbReference type="SAM" id="MobiDB-lite"/>
    </source>
</evidence>
<comment type="caution">
    <text evidence="7">The sequence shown here is derived from an EMBL/GenBank/DDBJ whole genome shotgun (WGS) entry which is preliminary data.</text>
</comment>
<feature type="compositionally biased region" description="Low complexity" evidence="5">
    <location>
        <begin position="8"/>
        <end position="19"/>
    </location>
</feature>
<dbReference type="AlphaFoldDB" id="A0A918ESF9"/>
<keyword evidence="3 6" id="KW-1133">Transmembrane helix</keyword>
<dbReference type="InterPro" id="IPR003339">
    <property type="entry name" value="ABC/ECF_trnsptr_transmembrane"/>
</dbReference>
<feature type="transmembrane region" description="Helical" evidence="6">
    <location>
        <begin position="167"/>
        <end position="187"/>
    </location>
</feature>
<dbReference type="PANTHER" id="PTHR33514">
    <property type="entry name" value="PROTEIN ABCI12, CHLOROPLASTIC"/>
    <property type="match status" value="1"/>
</dbReference>
<feature type="transmembrane region" description="Helical" evidence="6">
    <location>
        <begin position="74"/>
        <end position="95"/>
    </location>
</feature>
<name>A0A918ESF9_9ACTN</name>
<feature type="region of interest" description="Disordered" evidence="5">
    <location>
        <begin position="1"/>
        <end position="23"/>
    </location>
</feature>
<dbReference type="PANTHER" id="PTHR33514:SF15">
    <property type="entry name" value="COBALT TRANSPORT PROTEIN"/>
    <property type="match status" value="1"/>
</dbReference>
<accession>A0A918ESF9</accession>
<evidence type="ECO:0000256" key="4">
    <source>
        <dbReference type="ARBA" id="ARBA00023136"/>
    </source>
</evidence>
<evidence type="ECO:0000313" key="8">
    <source>
        <dbReference type="Proteomes" id="UP000620156"/>
    </source>
</evidence>
<dbReference type="EMBL" id="BMQK01000008">
    <property type="protein sequence ID" value="GGQ65072.1"/>
    <property type="molecule type" value="Genomic_DNA"/>
</dbReference>
<feature type="transmembrane region" description="Helical" evidence="6">
    <location>
        <begin position="45"/>
        <end position="62"/>
    </location>
</feature>
<dbReference type="GO" id="GO:0005886">
    <property type="term" value="C:plasma membrane"/>
    <property type="evidence" value="ECO:0007669"/>
    <property type="project" value="TreeGrafter"/>
</dbReference>
<keyword evidence="8" id="KW-1185">Reference proteome</keyword>
<feature type="transmembrane region" description="Helical" evidence="6">
    <location>
        <begin position="131"/>
        <end position="155"/>
    </location>
</feature>
<gene>
    <name evidence="7" type="ORF">GCM10010145_38680</name>
</gene>
<dbReference type="RefSeq" id="WP_189218096.1">
    <property type="nucleotide sequence ID" value="NZ_BMQK01000008.1"/>
</dbReference>
<reference evidence="7" key="1">
    <citation type="journal article" date="2014" name="Int. J. Syst. Evol. Microbiol.">
        <title>Complete genome sequence of Corynebacterium casei LMG S-19264T (=DSM 44701T), isolated from a smear-ripened cheese.</title>
        <authorList>
            <consortium name="US DOE Joint Genome Institute (JGI-PGF)"/>
            <person name="Walter F."/>
            <person name="Albersmeier A."/>
            <person name="Kalinowski J."/>
            <person name="Ruckert C."/>
        </authorList>
    </citation>
    <scope>NUCLEOTIDE SEQUENCE</scope>
    <source>
        <strain evidence="7">JCM 3131</strain>
    </source>
</reference>
<evidence type="ECO:0000313" key="7">
    <source>
        <dbReference type="EMBL" id="GGQ65072.1"/>
    </source>
</evidence>
<feature type="transmembrane region" description="Helical" evidence="6">
    <location>
        <begin position="251"/>
        <end position="269"/>
    </location>
</feature>
<feature type="transmembrane region" description="Helical" evidence="6">
    <location>
        <begin position="275"/>
        <end position="294"/>
    </location>
</feature>
<dbReference type="Pfam" id="PF02361">
    <property type="entry name" value="CbiQ"/>
    <property type="match status" value="1"/>
</dbReference>
<sequence length="381" mass="39351">MARRRSGAGEPPATPGPTRTPRRTVHPGAWWLWALGCGTAASRTTNPLLLGLLVAVAGYVVATHRTDAPWARSYAAFVRLALAVLTVRLLFAVLLGSPIPGTHTLLTLPEVPLPDWAQGVRLGGRVTAEGVLFALYDGLKLATLLICVGAANALANPARLLKSLPGALYEAGVAVVVAMTFAPHLVADVRRLRAARRLRGRPDRGLRGLAQVALPVLEGALERSVALAAAMDARGYGRTAAVAPAVRRTTAALTLGGLLGVCAGTYGVLTAEGGAFGLPVLLAGLAAALAGLWLGGRRSPRTRYRPDVWDLRAWLVAGSGIAVAALMAAYAALDPAALHPGVVPLTAPGLPLWPAAAVLLGLLPAFAVPQPLRNPPLKEPA</sequence>
<dbReference type="Proteomes" id="UP000620156">
    <property type="component" value="Unassembled WGS sequence"/>
</dbReference>
<comment type="subcellular location">
    <subcellularLocation>
        <location evidence="1">Membrane</location>
        <topology evidence="1">Multi-pass membrane protein</topology>
    </subcellularLocation>
</comment>
<feature type="transmembrane region" description="Helical" evidence="6">
    <location>
        <begin position="314"/>
        <end position="332"/>
    </location>
</feature>
<feature type="transmembrane region" description="Helical" evidence="6">
    <location>
        <begin position="352"/>
        <end position="368"/>
    </location>
</feature>
<evidence type="ECO:0000256" key="6">
    <source>
        <dbReference type="SAM" id="Phobius"/>
    </source>
</evidence>
<keyword evidence="2 6" id="KW-0812">Transmembrane</keyword>
<proteinExistence type="predicted"/>
<reference evidence="7" key="2">
    <citation type="submission" date="2020-09" db="EMBL/GenBank/DDBJ databases">
        <authorList>
            <person name="Sun Q."/>
            <person name="Ohkuma M."/>
        </authorList>
    </citation>
    <scope>NUCLEOTIDE SEQUENCE</scope>
    <source>
        <strain evidence="7">JCM 3131</strain>
    </source>
</reference>
<protein>
    <submittedName>
        <fullName evidence="7">Cobalt ABC transporter permease</fullName>
    </submittedName>
</protein>
<evidence type="ECO:0000256" key="3">
    <source>
        <dbReference type="ARBA" id="ARBA00022989"/>
    </source>
</evidence>
<evidence type="ECO:0000256" key="1">
    <source>
        <dbReference type="ARBA" id="ARBA00004141"/>
    </source>
</evidence>
<organism evidence="7 8">
    <name type="scientific">Streptomyces ruber</name>
    <dbReference type="NCBI Taxonomy" id="83378"/>
    <lineage>
        <taxon>Bacteria</taxon>
        <taxon>Bacillati</taxon>
        <taxon>Actinomycetota</taxon>
        <taxon>Actinomycetes</taxon>
        <taxon>Kitasatosporales</taxon>
        <taxon>Streptomycetaceae</taxon>
        <taxon>Streptomyces</taxon>
    </lineage>
</organism>
<evidence type="ECO:0000256" key="2">
    <source>
        <dbReference type="ARBA" id="ARBA00022692"/>
    </source>
</evidence>
<keyword evidence="4 6" id="KW-0472">Membrane</keyword>